<organism evidence="4 5">
    <name type="scientific">Erwinia rhapontici</name>
    <name type="common">Pectobacterium rhapontici</name>
    <dbReference type="NCBI Taxonomy" id="55212"/>
    <lineage>
        <taxon>Bacteria</taxon>
        <taxon>Pseudomonadati</taxon>
        <taxon>Pseudomonadota</taxon>
        <taxon>Gammaproteobacteria</taxon>
        <taxon>Enterobacterales</taxon>
        <taxon>Erwiniaceae</taxon>
        <taxon>Erwinia</taxon>
    </lineage>
</organism>
<evidence type="ECO:0000256" key="2">
    <source>
        <dbReference type="SAM" id="SignalP"/>
    </source>
</evidence>
<accession>A0ABN6DEK7</accession>
<keyword evidence="5" id="KW-1185">Reference proteome</keyword>
<dbReference type="Pfam" id="PF07338">
    <property type="entry name" value="YdgH_BhsA-like"/>
    <property type="match status" value="1"/>
</dbReference>
<dbReference type="InterPro" id="IPR025543">
    <property type="entry name" value="Dodecin-like"/>
</dbReference>
<evidence type="ECO:0000313" key="5">
    <source>
        <dbReference type="Proteomes" id="UP000677515"/>
    </source>
</evidence>
<feature type="domain" description="YdgH/BhsA/McbA-like" evidence="3">
    <location>
        <begin position="36"/>
        <end position="88"/>
    </location>
</feature>
<dbReference type="InterPro" id="IPR010854">
    <property type="entry name" value="YdgH/BhsA/McbA-like_dom"/>
</dbReference>
<dbReference type="InterPro" id="IPR036275">
    <property type="entry name" value="YdgH-like_sf"/>
</dbReference>
<protein>
    <recommendedName>
        <fullName evidence="3">YdgH/BhsA/McbA-like domain-containing protein</fullName>
    </recommendedName>
</protein>
<feature type="signal peptide" evidence="2">
    <location>
        <begin position="1"/>
        <end position="22"/>
    </location>
</feature>
<gene>
    <name evidence="4" type="ORF">ERHA53_03400</name>
</gene>
<dbReference type="InterPro" id="IPR051096">
    <property type="entry name" value="BhsA/McbA_stress_biofilm_assoc"/>
</dbReference>
<dbReference type="SUPFAM" id="SSF159871">
    <property type="entry name" value="YdgH-like"/>
    <property type="match status" value="1"/>
</dbReference>
<evidence type="ECO:0000259" key="3">
    <source>
        <dbReference type="Pfam" id="PF07338"/>
    </source>
</evidence>
<name>A0ABN6DEK7_ERWRD</name>
<feature type="chain" id="PRO_5046531287" description="YdgH/BhsA/McbA-like domain-containing protein" evidence="2">
    <location>
        <begin position="23"/>
        <end position="88"/>
    </location>
</feature>
<reference evidence="4 5" key="1">
    <citation type="submission" date="2021-01" db="EMBL/GenBank/DDBJ databases">
        <title>Complete genome sequence of Erwinia rhapontici MAFF 311153.</title>
        <authorList>
            <person name="Morohoshi T."/>
            <person name="Someya N."/>
        </authorList>
    </citation>
    <scope>NUCLEOTIDE SEQUENCE [LARGE SCALE GENOMIC DNA]</scope>
    <source>
        <strain evidence="4 5">MAFF 311153</strain>
    </source>
</reference>
<dbReference type="Gene3D" id="3.30.1660.10">
    <property type="entry name" value="Flavin-binding protein dodecin"/>
    <property type="match status" value="1"/>
</dbReference>
<dbReference type="RefSeq" id="WP_133846650.1">
    <property type="nucleotide sequence ID" value="NZ_AP024329.1"/>
</dbReference>
<evidence type="ECO:0000256" key="1">
    <source>
        <dbReference type="ARBA" id="ARBA00022729"/>
    </source>
</evidence>
<dbReference type="PANTHER" id="PTHR34156:SF9">
    <property type="entry name" value="SECRETED PROTEIN"/>
    <property type="match status" value="1"/>
</dbReference>
<dbReference type="PANTHER" id="PTHR34156">
    <property type="entry name" value="OUTER MEMBRANE PROTEIN-RELATED-RELATED"/>
    <property type="match status" value="1"/>
</dbReference>
<sequence length="88" mass="9604">MKKLITISALMLTTLAAFNASAAEQITREKAQEMKLEKIGTVTTNSTTDPMDANARLSKKADEKGGKYYVIIAAQQGNRDHALADVYK</sequence>
<keyword evidence="1 2" id="KW-0732">Signal</keyword>
<dbReference type="EMBL" id="AP024329">
    <property type="protein sequence ID" value="BCQ32997.1"/>
    <property type="molecule type" value="Genomic_DNA"/>
</dbReference>
<evidence type="ECO:0000313" key="4">
    <source>
        <dbReference type="EMBL" id="BCQ32997.1"/>
    </source>
</evidence>
<dbReference type="Proteomes" id="UP000677515">
    <property type="component" value="Chromosome"/>
</dbReference>
<proteinExistence type="predicted"/>